<dbReference type="GO" id="GO:0016853">
    <property type="term" value="F:isomerase activity"/>
    <property type="evidence" value="ECO:0007669"/>
    <property type="project" value="UniProtKB-KW"/>
</dbReference>
<name>A0A9X1FRM7_9RHOB</name>
<dbReference type="InterPro" id="IPR013022">
    <property type="entry name" value="Xyl_isomerase-like_TIM-brl"/>
</dbReference>
<organism evidence="2 3">
    <name type="scientific">Roseobacter insulae</name>
    <dbReference type="NCBI Taxonomy" id="2859783"/>
    <lineage>
        <taxon>Bacteria</taxon>
        <taxon>Pseudomonadati</taxon>
        <taxon>Pseudomonadota</taxon>
        <taxon>Alphaproteobacteria</taxon>
        <taxon>Rhodobacterales</taxon>
        <taxon>Roseobacteraceae</taxon>
        <taxon>Roseobacter</taxon>
    </lineage>
</organism>
<feature type="domain" description="Xylose isomerase-like TIM barrel" evidence="1">
    <location>
        <begin position="25"/>
        <end position="265"/>
    </location>
</feature>
<dbReference type="EMBL" id="JAHXDN010000001">
    <property type="protein sequence ID" value="MBW4706327.1"/>
    <property type="molecule type" value="Genomic_DNA"/>
</dbReference>
<protein>
    <submittedName>
        <fullName evidence="2">Sugar phosphate isomerase/epimerase</fullName>
    </submittedName>
</protein>
<sequence>MAVTSFGRILWWGNVRALSVRDRAQFAARHGFDALNIAPADVVALLHAGETLDSIRAMAEDVGVSFTYLDPVVSWLPDWAPGQTAADFVPFLEAGLGRELEFAHGLGIDRMLTITCFPSGRYHMEEVAEHLSIFAQRMAPEGITCVLEAMPMWGLKTFAEVDALRRQAGQPNIRLLFDTWHYIRGGRDDSLLASIPPGMIDHVQIADGSLQCPPGISLFEDCLQRRCVPGAGEMPLTEVLSALKENGHLISVGPEVFSASLDAMTADEIAETLMPAFDAILPKDIRKGAA</sequence>
<keyword evidence="2" id="KW-0413">Isomerase</keyword>
<reference evidence="2" key="1">
    <citation type="submission" date="2021-07" db="EMBL/GenBank/DDBJ databases">
        <title>Roseobacter insulae sp. nov., isolated from a tidal flat.</title>
        <authorList>
            <person name="Park S."/>
            <person name="Yoon J.-H."/>
        </authorList>
    </citation>
    <scope>NUCLEOTIDE SEQUENCE</scope>
    <source>
        <strain evidence="2">YSTF-M11</strain>
    </source>
</reference>
<evidence type="ECO:0000313" key="3">
    <source>
        <dbReference type="Proteomes" id="UP001138661"/>
    </source>
</evidence>
<accession>A0A9X1FRM7</accession>
<dbReference type="InterPro" id="IPR050312">
    <property type="entry name" value="IolE/XylAMocC-like"/>
</dbReference>
<proteinExistence type="predicted"/>
<dbReference type="Proteomes" id="UP001138661">
    <property type="component" value="Unassembled WGS sequence"/>
</dbReference>
<gene>
    <name evidence="2" type="ORF">KX928_00845</name>
</gene>
<dbReference type="Pfam" id="PF01261">
    <property type="entry name" value="AP_endonuc_2"/>
    <property type="match status" value="1"/>
</dbReference>
<keyword evidence="3" id="KW-1185">Reference proteome</keyword>
<evidence type="ECO:0000259" key="1">
    <source>
        <dbReference type="Pfam" id="PF01261"/>
    </source>
</evidence>
<evidence type="ECO:0000313" key="2">
    <source>
        <dbReference type="EMBL" id="MBW4706327.1"/>
    </source>
</evidence>
<dbReference type="PANTHER" id="PTHR12110">
    <property type="entry name" value="HYDROXYPYRUVATE ISOMERASE"/>
    <property type="match status" value="1"/>
</dbReference>
<dbReference type="RefSeq" id="WP_219497876.1">
    <property type="nucleotide sequence ID" value="NZ_JAHXDN010000001.1"/>
</dbReference>
<comment type="caution">
    <text evidence="2">The sequence shown here is derived from an EMBL/GenBank/DDBJ whole genome shotgun (WGS) entry which is preliminary data.</text>
</comment>
<dbReference type="AlphaFoldDB" id="A0A9X1FRM7"/>
<dbReference type="PANTHER" id="PTHR12110:SF48">
    <property type="entry name" value="BLL3656 PROTEIN"/>
    <property type="match status" value="1"/>
</dbReference>